<evidence type="ECO:0000313" key="1">
    <source>
        <dbReference type="EMBL" id="KAG0412495.1"/>
    </source>
</evidence>
<feature type="non-terminal residue" evidence="1">
    <location>
        <position position="63"/>
    </location>
</feature>
<organism evidence="1 2">
    <name type="scientific">Ixodes persulcatus</name>
    <name type="common">Taiga tick</name>
    <dbReference type="NCBI Taxonomy" id="34615"/>
    <lineage>
        <taxon>Eukaryota</taxon>
        <taxon>Metazoa</taxon>
        <taxon>Ecdysozoa</taxon>
        <taxon>Arthropoda</taxon>
        <taxon>Chelicerata</taxon>
        <taxon>Arachnida</taxon>
        <taxon>Acari</taxon>
        <taxon>Parasitiformes</taxon>
        <taxon>Ixodida</taxon>
        <taxon>Ixodoidea</taxon>
        <taxon>Ixodidae</taxon>
        <taxon>Ixodinae</taxon>
        <taxon>Ixodes</taxon>
    </lineage>
</organism>
<name>A0AC60NZB5_IXOPE</name>
<comment type="caution">
    <text evidence="1">The sequence shown here is derived from an EMBL/GenBank/DDBJ whole genome shotgun (WGS) entry which is preliminary data.</text>
</comment>
<keyword evidence="2" id="KW-1185">Reference proteome</keyword>
<sequence length="63" mass="7033">MDKAHETSRLLLKGQSVLEAGHVFSCSIKKLDNDCYPFIGCVLQKYAPTSDPHELEITLNGRN</sequence>
<accession>A0AC60NZB5</accession>
<dbReference type="Proteomes" id="UP000805193">
    <property type="component" value="Unassembled WGS sequence"/>
</dbReference>
<evidence type="ECO:0000313" key="2">
    <source>
        <dbReference type="Proteomes" id="UP000805193"/>
    </source>
</evidence>
<reference evidence="1 2" key="1">
    <citation type="journal article" date="2020" name="Cell">
        <title>Large-Scale Comparative Analyses of Tick Genomes Elucidate Their Genetic Diversity and Vector Capacities.</title>
        <authorList>
            <consortium name="Tick Genome and Microbiome Consortium (TIGMIC)"/>
            <person name="Jia N."/>
            <person name="Wang J."/>
            <person name="Shi W."/>
            <person name="Du L."/>
            <person name="Sun Y."/>
            <person name="Zhan W."/>
            <person name="Jiang J.F."/>
            <person name="Wang Q."/>
            <person name="Zhang B."/>
            <person name="Ji P."/>
            <person name="Bell-Sakyi L."/>
            <person name="Cui X.M."/>
            <person name="Yuan T.T."/>
            <person name="Jiang B.G."/>
            <person name="Yang W.F."/>
            <person name="Lam T.T."/>
            <person name="Chang Q.C."/>
            <person name="Ding S.J."/>
            <person name="Wang X.J."/>
            <person name="Zhu J.G."/>
            <person name="Ruan X.D."/>
            <person name="Zhao L."/>
            <person name="Wei J.T."/>
            <person name="Ye R.Z."/>
            <person name="Que T.C."/>
            <person name="Du C.H."/>
            <person name="Zhou Y.H."/>
            <person name="Cheng J.X."/>
            <person name="Dai P.F."/>
            <person name="Guo W.B."/>
            <person name="Han X.H."/>
            <person name="Huang E.J."/>
            <person name="Li L.F."/>
            <person name="Wei W."/>
            <person name="Gao Y.C."/>
            <person name="Liu J.Z."/>
            <person name="Shao H.Z."/>
            <person name="Wang X."/>
            <person name="Wang C.C."/>
            <person name="Yang T.C."/>
            <person name="Huo Q.B."/>
            <person name="Li W."/>
            <person name="Chen H.Y."/>
            <person name="Chen S.E."/>
            <person name="Zhou L.G."/>
            <person name="Ni X.B."/>
            <person name="Tian J.H."/>
            <person name="Sheng Y."/>
            <person name="Liu T."/>
            <person name="Pan Y.S."/>
            <person name="Xia L.Y."/>
            <person name="Li J."/>
            <person name="Zhao F."/>
            <person name="Cao W.C."/>
        </authorList>
    </citation>
    <scope>NUCLEOTIDE SEQUENCE [LARGE SCALE GENOMIC DNA]</scope>
    <source>
        <strain evidence="1">Iper-2018</strain>
    </source>
</reference>
<protein>
    <submittedName>
        <fullName evidence="1">Uncharacterized protein</fullName>
    </submittedName>
</protein>
<gene>
    <name evidence="1" type="ORF">HPB47_010362</name>
</gene>
<proteinExistence type="predicted"/>
<dbReference type="EMBL" id="JABSTQ010011342">
    <property type="protein sequence ID" value="KAG0412495.1"/>
    <property type="molecule type" value="Genomic_DNA"/>
</dbReference>